<reference evidence="2" key="1">
    <citation type="submission" date="2016-10" db="EMBL/GenBank/DDBJ databases">
        <authorList>
            <person name="Varghese N."/>
            <person name="Submissions S."/>
        </authorList>
    </citation>
    <scope>NUCLEOTIDE SEQUENCE [LARGE SCALE GENOMIC DNA]</scope>
    <source>
        <strain evidence="2">CGMCC 1.8946</strain>
    </source>
</reference>
<dbReference type="EMBL" id="FMTT01000056">
    <property type="protein sequence ID" value="SCW81988.1"/>
    <property type="molecule type" value="Genomic_DNA"/>
</dbReference>
<evidence type="ECO:0000313" key="1">
    <source>
        <dbReference type="EMBL" id="SCW81988.1"/>
    </source>
</evidence>
<accession>A0A1G4TKP1</accession>
<dbReference type="OrthoDB" id="2735601at2"/>
<dbReference type="Proteomes" id="UP000198601">
    <property type="component" value="Unassembled WGS sequence"/>
</dbReference>
<keyword evidence="2" id="KW-1185">Reference proteome</keyword>
<dbReference type="AlphaFoldDB" id="A0A1G4TKP1"/>
<keyword evidence="1" id="KW-0378">Hydrolase</keyword>
<dbReference type="SUPFAM" id="SSF50630">
    <property type="entry name" value="Acid proteases"/>
    <property type="match status" value="1"/>
</dbReference>
<proteinExistence type="predicted"/>
<sequence>MNIEVKYGLPFVEVTICYRGEELHLKHVLLDTGSAGTIFSADVVDGIGVKVEPGDVLNKIRGVGGVEVVYSKFFDFVRTGGTSLEGFEVEIGEMNYGMEIDGILGFDFIQTAGLVIDSKELTVAARV</sequence>
<dbReference type="Gene3D" id="2.40.70.10">
    <property type="entry name" value="Acid Proteases"/>
    <property type="match status" value="1"/>
</dbReference>
<dbReference type="GO" id="GO:0008233">
    <property type="term" value="F:peptidase activity"/>
    <property type="evidence" value="ECO:0007669"/>
    <property type="project" value="UniProtKB-KW"/>
</dbReference>
<gene>
    <name evidence="1" type="ORF">SAMN04487970_105616</name>
</gene>
<keyword evidence="1" id="KW-0645">Protease</keyword>
<dbReference type="InterPro" id="IPR021109">
    <property type="entry name" value="Peptidase_aspartic_dom_sf"/>
</dbReference>
<protein>
    <submittedName>
        <fullName evidence="1">Aspartyl protease</fullName>
    </submittedName>
</protein>
<organism evidence="1 2">
    <name type="scientific">Paenibacillus tianmuensis</name>
    <dbReference type="NCBI Taxonomy" id="624147"/>
    <lineage>
        <taxon>Bacteria</taxon>
        <taxon>Bacillati</taxon>
        <taxon>Bacillota</taxon>
        <taxon>Bacilli</taxon>
        <taxon>Bacillales</taxon>
        <taxon>Paenibacillaceae</taxon>
        <taxon>Paenibacillus</taxon>
    </lineage>
</organism>
<dbReference type="RefSeq" id="WP_090676209.1">
    <property type="nucleotide sequence ID" value="NZ_FMTT01000056.1"/>
</dbReference>
<dbReference type="STRING" id="624147.SAMN04487970_105616"/>
<name>A0A1G4TKP1_9BACL</name>
<evidence type="ECO:0000313" key="2">
    <source>
        <dbReference type="Proteomes" id="UP000198601"/>
    </source>
</evidence>
<dbReference type="Pfam" id="PF13650">
    <property type="entry name" value="Asp_protease_2"/>
    <property type="match status" value="1"/>
</dbReference>
<dbReference type="GO" id="GO:0006508">
    <property type="term" value="P:proteolysis"/>
    <property type="evidence" value="ECO:0007669"/>
    <property type="project" value="UniProtKB-KW"/>
</dbReference>